<dbReference type="InterPro" id="IPR018962">
    <property type="entry name" value="DUF1995"/>
</dbReference>
<evidence type="ECO:0000313" key="3">
    <source>
        <dbReference type="EMBL" id="CAG9289700.1"/>
    </source>
</evidence>
<feature type="chain" id="PRO_5035467335" description="DUF1995 domain-containing protein" evidence="1">
    <location>
        <begin position="25"/>
        <end position="356"/>
    </location>
</feature>
<dbReference type="Pfam" id="PF09353">
    <property type="entry name" value="DUF1995"/>
    <property type="match status" value="1"/>
</dbReference>
<dbReference type="PANTHER" id="PTHR34051:SF2">
    <property type="entry name" value="PROTEIN LPA3"/>
    <property type="match status" value="1"/>
</dbReference>
<dbReference type="AlphaFoldDB" id="A0A8J9TCQ9"/>
<gene>
    <name evidence="3" type="ORF">PTTT1_LOCUS42469</name>
</gene>
<reference evidence="3" key="1">
    <citation type="submission" date="2022-02" db="EMBL/GenBank/DDBJ databases">
        <authorList>
            <person name="Giguere J D."/>
        </authorList>
    </citation>
    <scope>NUCLEOTIDE SEQUENCE</scope>
    <source>
        <strain evidence="3">CCAP 1055/1</strain>
    </source>
</reference>
<keyword evidence="1" id="KW-0732">Signal</keyword>
<evidence type="ECO:0000256" key="1">
    <source>
        <dbReference type="SAM" id="SignalP"/>
    </source>
</evidence>
<dbReference type="InterPro" id="IPR044687">
    <property type="entry name" value="LPA3"/>
</dbReference>
<dbReference type="PANTHER" id="PTHR34051">
    <property type="entry name" value="PROTEIN LOW PSII ACCUMULATION 3, CHLOROPLASTIC"/>
    <property type="match status" value="1"/>
</dbReference>
<feature type="domain" description="DUF1995" evidence="2">
    <location>
        <begin position="77"/>
        <end position="344"/>
    </location>
</feature>
<evidence type="ECO:0000259" key="2">
    <source>
        <dbReference type="Pfam" id="PF09353"/>
    </source>
</evidence>
<proteinExistence type="predicted"/>
<accession>A0A8J9TCQ9</accession>
<sequence length="356" mass="39830">MILRWCFSWLVAILLCSRVPPTRAFFSSELRPSAIPKGRYLARLFEKLSPLPAGISPFEKSNAKSLDIQGDFRNLAGPALQKALRDGVKQLEIDFPPLTGGDQSKTQFDDFDNVQELNANRDWCVQLAPAIASKNREVWFILPDDKECELAKEEWTGQRFRQAAKFTSVRAAVLKTSGESQYSKAWGSTIASTMNKLTGGDGILADSSTLDDLGSGDRFHLVCQPGNGGPVEDWINVERLHKADPSQPTCVVNGALDKVRDGYYPAVFFPALARTIPFYREFEPVFILKPVSDKGVYGWLYRVYPEPWQVVLQEPQRKQRGDQTVVVVEDKVALVRETRPSYKDIVDALLVTASQS</sequence>
<dbReference type="EMBL" id="OU594945">
    <property type="protein sequence ID" value="CAG9289700.1"/>
    <property type="molecule type" value="Genomic_DNA"/>
</dbReference>
<name>A0A8J9TCQ9_PHATR</name>
<organism evidence="3">
    <name type="scientific">Phaeodactylum tricornutum</name>
    <name type="common">Diatom</name>
    <dbReference type="NCBI Taxonomy" id="2850"/>
    <lineage>
        <taxon>Eukaryota</taxon>
        <taxon>Sar</taxon>
        <taxon>Stramenopiles</taxon>
        <taxon>Ochrophyta</taxon>
        <taxon>Bacillariophyta</taxon>
        <taxon>Bacillariophyceae</taxon>
        <taxon>Bacillariophycidae</taxon>
        <taxon>Naviculales</taxon>
        <taxon>Phaeodactylaceae</taxon>
        <taxon>Phaeodactylum</taxon>
    </lineage>
</organism>
<dbReference type="Proteomes" id="UP000836788">
    <property type="component" value="Chromosome 4"/>
</dbReference>
<protein>
    <recommendedName>
        <fullName evidence="2">DUF1995 domain-containing protein</fullName>
    </recommendedName>
</protein>
<feature type="signal peptide" evidence="1">
    <location>
        <begin position="1"/>
        <end position="24"/>
    </location>
</feature>